<dbReference type="GO" id="GO:0070176">
    <property type="term" value="C:DRM complex"/>
    <property type="evidence" value="ECO:0007669"/>
    <property type="project" value="InterPro"/>
</dbReference>
<dbReference type="PANTHER" id="PTHR31489">
    <property type="entry name" value="LIN52 FAMILY MEMBER"/>
    <property type="match status" value="1"/>
</dbReference>
<sequence length="123" mass="13799">MLGNTVPMSIIMTTEEPVDQPDLICVEESLMSLEKLDRASPDLWPEQSEFMLRNIHVALSESGNVSYMLAVNEVPGVNEFVAQNSPQTEPSSWAAGLTPDDINQLHRQFLVDSKLRRIVVYII</sequence>
<accession>A0A154PNR6</accession>
<dbReference type="Proteomes" id="UP000076502">
    <property type="component" value="Unassembled WGS sequence"/>
</dbReference>
<protein>
    <submittedName>
        <fullName evidence="2">Protein lin-52 like protein</fullName>
    </submittedName>
</protein>
<dbReference type="Pfam" id="PF10044">
    <property type="entry name" value="LIN52"/>
    <property type="match status" value="1"/>
</dbReference>
<dbReference type="InterPro" id="IPR018737">
    <property type="entry name" value="DREAM_LIN52"/>
</dbReference>
<comment type="similarity">
    <text evidence="1">Belongs to the lin-52 family.</text>
</comment>
<keyword evidence="3" id="KW-1185">Reference proteome</keyword>
<dbReference type="OrthoDB" id="5834362at2759"/>
<dbReference type="EMBL" id="KQ435007">
    <property type="protein sequence ID" value="KZC13499.1"/>
    <property type="molecule type" value="Genomic_DNA"/>
</dbReference>
<evidence type="ECO:0000313" key="3">
    <source>
        <dbReference type="Proteomes" id="UP000076502"/>
    </source>
</evidence>
<evidence type="ECO:0000313" key="2">
    <source>
        <dbReference type="EMBL" id="KZC13499.1"/>
    </source>
</evidence>
<dbReference type="AlphaFoldDB" id="A0A154PNR6"/>
<organism evidence="2 3">
    <name type="scientific">Dufourea novaeangliae</name>
    <name type="common">Sweat bee</name>
    <dbReference type="NCBI Taxonomy" id="178035"/>
    <lineage>
        <taxon>Eukaryota</taxon>
        <taxon>Metazoa</taxon>
        <taxon>Ecdysozoa</taxon>
        <taxon>Arthropoda</taxon>
        <taxon>Hexapoda</taxon>
        <taxon>Insecta</taxon>
        <taxon>Pterygota</taxon>
        <taxon>Neoptera</taxon>
        <taxon>Endopterygota</taxon>
        <taxon>Hymenoptera</taxon>
        <taxon>Apocrita</taxon>
        <taxon>Aculeata</taxon>
        <taxon>Apoidea</taxon>
        <taxon>Anthophila</taxon>
        <taxon>Halictidae</taxon>
        <taxon>Rophitinae</taxon>
        <taxon>Dufourea</taxon>
    </lineage>
</organism>
<dbReference type="STRING" id="178035.A0A154PNR6"/>
<name>A0A154PNR6_DUFNO</name>
<dbReference type="GO" id="GO:0006355">
    <property type="term" value="P:regulation of DNA-templated transcription"/>
    <property type="evidence" value="ECO:0007669"/>
    <property type="project" value="InterPro"/>
</dbReference>
<dbReference type="PANTHER" id="PTHR31489:SF2">
    <property type="entry name" value="PROTEIN LIN-52 HOMOLOG"/>
    <property type="match status" value="1"/>
</dbReference>
<reference evidence="2 3" key="1">
    <citation type="submission" date="2015-07" db="EMBL/GenBank/DDBJ databases">
        <title>The genome of Dufourea novaeangliae.</title>
        <authorList>
            <person name="Pan H."/>
            <person name="Kapheim K."/>
        </authorList>
    </citation>
    <scope>NUCLEOTIDE SEQUENCE [LARGE SCALE GENOMIC DNA]</scope>
    <source>
        <strain evidence="2">0120121106</strain>
        <tissue evidence="2">Whole body</tissue>
    </source>
</reference>
<evidence type="ECO:0000256" key="1">
    <source>
        <dbReference type="ARBA" id="ARBA00005456"/>
    </source>
</evidence>
<proteinExistence type="inferred from homology"/>
<gene>
    <name evidence="2" type="ORF">WN55_05050</name>
</gene>